<dbReference type="CDD" id="cd02910">
    <property type="entry name" value="cupin_Yhhw_N"/>
    <property type="match status" value="1"/>
</dbReference>
<dbReference type="InterPro" id="IPR003829">
    <property type="entry name" value="Pirin_N_dom"/>
</dbReference>
<dbReference type="Proteomes" id="UP000245910">
    <property type="component" value="Chromosome II"/>
</dbReference>
<dbReference type="AlphaFoldDB" id="A0A2L2TKE0"/>
<protein>
    <recommendedName>
        <fullName evidence="4">Pirin N-terminal domain-containing protein</fullName>
    </recommendedName>
</protein>
<dbReference type="InterPro" id="IPR011051">
    <property type="entry name" value="RmlC_Cupin_sf"/>
</dbReference>
<dbReference type="InterPro" id="IPR014710">
    <property type="entry name" value="RmlC-like_jellyroll"/>
</dbReference>
<dbReference type="SUPFAM" id="SSF51182">
    <property type="entry name" value="RmlC-like cupins"/>
    <property type="match status" value="1"/>
</dbReference>
<dbReference type="Gene3D" id="2.60.120.10">
    <property type="entry name" value="Jelly Rolls"/>
    <property type="match status" value="1"/>
</dbReference>
<evidence type="ECO:0000256" key="3">
    <source>
        <dbReference type="SAM" id="Phobius"/>
    </source>
</evidence>
<keyword evidence="6" id="KW-1185">Reference proteome</keyword>
<dbReference type="PANTHER" id="PTHR43212:SF3">
    <property type="entry name" value="QUERCETIN 2,3-DIOXYGENASE"/>
    <property type="match status" value="1"/>
</dbReference>
<evidence type="ECO:0000313" key="6">
    <source>
        <dbReference type="Proteomes" id="UP000245910"/>
    </source>
</evidence>
<proteinExistence type="inferred from homology"/>
<dbReference type="KEGG" id="fvn:FVRRES_05206"/>
<evidence type="ECO:0000259" key="4">
    <source>
        <dbReference type="Pfam" id="PF02678"/>
    </source>
</evidence>
<feature type="transmembrane region" description="Helical" evidence="3">
    <location>
        <begin position="7"/>
        <end position="25"/>
    </location>
</feature>
<dbReference type="PANTHER" id="PTHR43212">
    <property type="entry name" value="QUERCETIN 2,3-DIOXYGENASE"/>
    <property type="match status" value="1"/>
</dbReference>
<keyword evidence="3" id="KW-0812">Transmembrane</keyword>
<accession>A0A2L2TKE0</accession>
<organism evidence="5 6">
    <name type="scientific">Fusarium venenatum</name>
    <dbReference type="NCBI Taxonomy" id="56646"/>
    <lineage>
        <taxon>Eukaryota</taxon>
        <taxon>Fungi</taxon>
        <taxon>Dikarya</taxon>
        <taxon>Ascomycota</taxon>
        <taxon>Pezizomycotina</taxon>
        <taxon>Sordariomycetes</taxon>
        <taxon>Hypocreomycetidae</taxon>
        <taxon>Hypocreales</taxon>
        <taxon>Nectriaceae</taxon>
        <taxon>Fusarium</taxon>
    </lineage>
</organism>
<dbReference type="RefSeq" id="XP_025584490.1">
    <property type="nucleotide sequence ID" value="XM_025733601.2"/>
</dbReference>
<evidence type="ECO:0000256" key="1">
    <source>
        <dbReference type="ARBA" id="ARBA00008416"/>
    </source>
</evidence>
<comment type="similarity">
    <text evidence="1 2">Belongs to the pirin family.</text>
</comment>
<reference evidence="6" key="1">
    <citation type="submission" date="2014-10" db="EMBL/GenBank/DDBJ databases">
        <authorList>
            <person name="King R."/>
        </authorList>
    </citation>
    <scope>NUCLEOTIDE SEQUENCE [LARGE SCALE GENOMIC DNA]</scope>
    <source>
        <strain evidence="6">A3/5</strain>
    </source>
</reference>
<dbReference type="EMBL" id="LN649230">
    <property type="protein sequence ID" value="CEI60770.1"/>
    <property type="molecule type" value="Genomic_DNA"/>
</dbReference>
<evidence type="ECO:0000313" key="5">
    <source>
        <dbReference type="EMBL" id="CEI60770.1"/>
    </source>
</evidence>
<dbReference type="OrthoDB" id="10261807at2759"/>
<feature type="domain" description="Pirin N-terminal" evidence="4">
    <location>
        <begin position="81"/>
        <end position="198"/>
    </location>
</feature>
<sequence length="347" mass="38641">MFRSGPLIAIFVAAVSILIIIYSPANSYINHLQQLTTNFIFTNKSSTIEAAHQSQMINAAKNMSKSLRQAKITPHRSSNRGHSDHGWLNTYHSFSFADWYDPKFTHFGSLRVLNEDRVKANSGFPTHPHRDFEIFSYIIGGELTHRDSMLTKGKEGGQSDKFFRMNRGDVQFTTGGTGIAHSEFNEHKSDTVHFLQIWAIPWKRGLVPRYHTRHFSDESKRQGFVKILSPLKGGEDATAQQEKVAEPVIPDTIPIHADFVMGAGIIEPTNKFEWTVGGGATEQTKRKVYVHVPMTKGGKAKIRLDGREDAEIFEGDGAFIEGVNAGDKLAVESIGEVEAEVVVLDTA</sequence>
<dbReference type="STRING" id="56646.A0A2L2TKE0"/>
<dbReference type="GeneID" id="37256845"/>
<dbReference type="Pfam" id="PF02678">
    <property type="entry name" value="Pirin"/>
    <property type="match status" value="1"/>
</dbReference>
<keyword evidence="3" id="KW-0472">Membrane</keyword>
<evidence type="ECO:0000256" key="2">
    <source>
        <dbReference type="RuleBase" id="RU003457"/>
    </source>
</evidence>
<dbReference type="InterPro" id="IPR012093">
    <property type="entry name" value="Pirin"/>
</dbReference>
<name>A0A2L2TKE0_9HYPO</name>
<keyword evidence="3" id="KW-1133">Transmembrane helix</keyword>